<feature type="region of interest" description="Disordered" evidence="1">
    <location>
        <begin position="212"/>
        <end position="238"/>
    </location>
</feature>
<dbReference type="PANTHER" id="PTHR10623">
    <property type="entry name" value="MICROTUBULE-ASSOCIATED PROTEIN RP/EB FAMILY MEMBER"/>
    <property type="match status" value="1"/>
</dbReference>
<evidence type="ECO:0000313" key="3">
    <source>
        <dbReference type="EMBL" id="WZN64130.1"/>
    </source>
</evidence>
<protein>
    <submittedName>
        <fullName evidence="3">Microtubule plus-end binding protein</fullName>
    </submittedName>
</protein>
<dbReference type="SUPFAM" id="SSF47576">
    <property type="entry name" value="Calponin-homology domain, CH-domain"/>
    <property type="match status" value="1"/>
</dbReference>
<feature type="domain" description="Calponin-homology (CH)" evidence="2">
    <location>
        <begin position="14"/>
        <end position="116"/>
    </location>
</feature>
<reference evidence="3 4" key="1">
    <citation type="submission" date="2024-03" db="EMBL/GenBank/DDBJ databases">
        <title>Complete genome sequence of the green alga Chloropicon roscoffensis RCC1871.</title>
        <authorList>
            <person name="Lemieux C."/>
            <person name="Pombert J.-F."/>
            <person name="Otis C."/>
            <person name="Turmel M."/>
        </authorList>
    </citation>
    <scope>NUCLEOTIDE SEQUENCE [LARGE SCALE GENOMIC DNA]</scope>
    <source>
        <strain evidence="3 4">RCC1871</strain>
    </source>
</reference>
<dbReference type="Gene3D" id="1.10.418.10">
    <property type="entry name" value="Calponin-like domain"/>
    <property type="match status" value="1"/>
</dbReference>
<sequence length="332" mass="37742">MASHKFKVPRLERRLGRYELMSWMNSFLRIDYTKVEEFSDGIAYCQVVDALLPGSVPLHKLAFHPRNRQDKIRNLKILDRVLAKEKLSKQLDVHALSSGNFQENNEMLQWCYALVQRNCPHVVQTYKALEKRVVAMKRQKYQSAAPVSSSLNAITNRLIPSEVGMSLRFGDPDQEEDGYRAEDPGLEYDGGEEVAGEAIREAEIALRRAKIAPGPQHPSTSLQGGHTTEDSHFPRRSLRGSFERSAGAKGFTEGQEGGERARELGRIEDVLLEIEETLVLRLKAFEKLRGKVEVERQRKDFFLAKLVSLEQLCELMPYSAKSETCKKILLGR</sequence>
<dbReference type="InterPro" id="IPR001715">
    <property type="entry name" value="CH_dom"/>
</dbReference>
<dbReference type="GO" id="GO:0008017">
    <property type="term" value="F:microtubule binding"/>
    <property type="evidence" value="ECO:0007669"/>
    <property type="project" value="InterPro"/>
</dbReference>
<evidence type="ECO:0000259" key="2">
    <source>
        <dbReference type="PROSITE" id="PS50021"/>
    </source>
</evidence>
<dbReference type="EMBL" id="CP151509">
    <property type="protein sequence ID" value="WZN64130.1"/>
    <property type="molecule type" value="Genomic_DNA"/>
</dbReference>
<organism evidence="3 4">
    <name type="scientific">Chloropicon roscoffensis</name>
    <dbReference type="NCBI Taxonomy" id="1461544"/>
    <lineage>
        <taxon>Eukaryota</taxon>
        <taxon>Viridiplantae</taxon>
        <taxon>Chlorophyta</taxon>
        <taxon>Chloropicophyceae</taxon>
        <taxon>Chloropicales</taxon>
        <taxon>Chloropicaceae</taxon>
        <taxon>Chloropicon</taxon>
    </lineage>
</organism>
<dbReference type="Proteomes" id="UP001472866">
    <property type="component" value="Chromosome 09"/>
</dbReference>
<proteinExistence type="predicted"/>
<dbReference type="InterPro" id="IPR036872">
    <property type="entry name" value="CH_dom_sf"/>
</dbReference>
<keyword evidence="4" id="KW-1185">Reference proteome</keyword>
<feature type="compositionally biased region" description="Polar residues" evidence="1">
    <location>
        <begin position="217"/>
        <end position="226"/>
    </location>
</feature>
<dbReference type="CDD" id="cd00014">
    <property type="entry name" value="CH_SF"/>
    <property type="match status" value="1"/>
</dbReference>
<dbReference type="InterPro" id="IPR027328">
    <property type="entry name" value="MAPRE"/>
</dbReference>
<dbReference type="Pfam" id="PF00307">
    <property type="entry name" value="CH"/>
    <property type="match status" value="1"/>
</dbReference>
<dbReference type="PROSITE" id="PS50021">
    <property type="entry name" value="CH"/>
    <property type="match status" value="1"/>
</dbReference>
<evidence type="ECO:0000256" key="1">
    <source>
        <dbReference type="SAM" id="MobiDB-lite"/>
    </source>
</evidence>
<gene>
    <name evidence="3" type="ORF">HKI87_09g56840</name>
</gene>
<dbReference type="AlphaFoldDB" id="A0AAX4PEQ8"/>
<feature type="region of interest" description="Disordered" evidence="1">
    <location>
        <begin position="165"/>
        <end position="190"/>
    </location>
</feature>
<name>A0AAX4PEQ8_9CHLO</name>
<evidence type="ECO:0000313" key="4">
    <source>
        <dbReference type="Proteomes" id="UP001472866"/>
    </source>
</evidence>
<accession>A0AAX4PEQ8</accession>